<keyword evidence="3" id="KW-1185">Reference proteome</keyword>
<evidence type="ECO:0000313" key="3">
    <source>
        <dbReference type="Proteomes" id="UP001470230"/>
    </source>
</evidence>
<feature type="transmembrane region" description="Helical" evidence="1">
    <location>
        <begin position="153"/>
        <end position="176"/>
    </location>
</feature>
<dbReference type="InterPro" id="IPR032675">
    <property type="entry name" value="LRR_dom_sf"/>
</dbReference>
<keyword evidence="1" id="KW-0472">Membrane</keyword>
<dbReference type="InterPro" id="IPR026906">
    <property type="entry name" value="LRR_5"/>
</dbReference>
<dbReference type="Pfam" id="PF13306">
    <property type="entry name" value="LRR_5"/>
    <property type="match status" value="1"/>
</dbReference>
<dbReference type="Proteomes" id="UP001470230">
    <property type="component" value="Unassembled WGS sequence"/>
</dbReference>
<sequence length="218" mass="24576">MIFSLLLPDTINLIGEKAFYGCKNLNGMLHIPKTISLIGSYAFAGCSGLTGRIKIPETMNIINEGLFHNCSCLNGNLTLNQLTRICNYSFKNTNFERIEYYGVTSPQCELYIGFDENYVIYTEKNYEDLYFCKFNISKILTDVDKKKKNMMKLLVIILPCAFGTIALIVAGIFIYVCVKKISIEGPSTNPTFCNSKYPELNISTLNNQPLSNHLLPDN</sequence>
<dbReference type="EMBL" id="JAPFFF010000008">
    <property type="protein sequence ID" value="KAK8883873.1"/>
    <property type="molecule type" value="Genomic_DNA"/>
</dbReference>
<evidence type="ECO:0000313" key="2">
    <source>
        <dbReference type="EMBL" id="KAK8883873.1"/>
    </source>
</evidence>
<name>A0ABR2JZ21_9EUKA</name>
<organism evidence="2 3">
    <name type="scientific">Tritrichomonas musculus</name>
    <dbReference type="NCBI Taxonomy" id="1915356"/>
    <lineage>
        <taxon>Eukaryota</taxon>
        <taxon>Metamonada</taxon>
        <taxon>Parabasalia</taxon>
        <taxon>Tritrichomonadida</taxon>
        <taxon>Tritrichomonadidae</taxon>
        <taxon>Tritrichomonas</taxon>
    </lineage>
</organism>
<evidence type="ECO:0008006" key="4">
    <source>
        <dbReference type="Google" id="ProtNLM"/>
    </source>
</evidence>
<dbReference type="Gene3D" id="3.80.10.10">
    <property type="entry name" value="Ribonuclease Inhibitor"/>
    <property type="match status" value="1"/>
</dbReference>
<keyword evidence="1" id="KW-1133">Transmembrane helix</keyword>
<proteinExistence type="predicted"/>
<reference evidence="2 3" key="1">
    <citation type="submission" date="2024-04" db="EMBL/GenBank/DDBJ databases">
        <title>Tritrichomonas musculus Genome.</title>
        <authorList>
            <person name="Alves-Ferreira E."/>
            <person name="Grigg M."/>
            <person name="Lorenzi H."/>
            <person name="Galac M."/>
        </authorList>
    </citation>
    <scope>NUCLEOTIDE SEQUENCE [LARGE SCALE GENOMIC DNA]</scope>
    <source>
        <strain evidence="2 3">EAF2021</strain>
    </source>
</reference>
<keyword evidence="1" id="KW-0812">Transmembrane</keyword>
<comment type="caution">
    <text evidence="2">The sequence shown here is derived from an EMBL/GenBank/DDBJ whole genome shotgun (WGS) entry which is preliminary data.</text>
</comment>
<accession>A0ABR2JZ21</accession>
<protein>
    <recommendedName>
        <fullName evidence="4">Surface antigen BspA-like</fullName>
    </recommendedName>
</protein>
<gene>
    <name evidence="2" type="ORF">M9Y10_042973</name>
</gene>
<evidence type="ECO:0000256" key="1">
    <source>
        <dbReference type="SAM" id="Phobius"/>
    </source>
</evidence>